<proteinExistence type="predicted"/>
<dbReference type="SUPFAM" id="SSF48150">
    <property type="entry name" value="DNA-glycosylase"/>
    <property type="match status" value="1"/>
</dbReference>
<evidence type="ECO:0000313" key="2">
    <source>
        <dbReference type="Proteomes" id="UP000812013"/>
    </source>
</evidence>
<dbReference type="EMBL" id="WTFF01000008">
    <property type="protein sequence ID" value="MBW5480790.1"/>
    <property type="molecule type" value="Genomic_DNA"/>
</dbReference>
<gene>
    <name evidence="1" type="ORF">GPJ59_02475</name>
</gene>
<sequence>MGMLGTEEQIEQLMAWGPERAGAYFHPGARGDDRFLASDFYGWMILLDGQFDGLAGQDSGRAEAVVQGLLAVLDPHTAPSAPVLAGERALADVWRRLCSGMSPAWRERAAKDLSDFITAYRTESAHRATRMCLSPEKYLRLRFDSGGTGIILDITERLHGFEIPAMAWAHPLIQRMRDESLVERFQEIKGVGPYTAAVMASPASRDLSVFGIDVWNRKIFARSILGVPDADAEVITRRMNTLFPGHAGTAALYLVEHEYLAAPVAPLLDPAGISTWNQALEGTTA</sequence>
<dbReference type="SUPFAM" id="SSF48576">
    <property type="entry name" value="Terpenoid synthases"/>
    <property type="match status" value="1"/>
</dbReference>
<accession>A0ABS6YZ80</accession>
<reference evidence="1 2" key="1">
    <citation type="submission" date="2019-12" db="EMBL/GenBank/DDBJ databases">
        <title>Genome sequence of Streptomyces bambusae.</title>
        <authorList>
            <person name="Bansal K."/>
            <person name="Choksket S."/>
            <person name="Korpole S."/>
            <person name="Patil P.B."/>
        </authorList>
    </citation>
    <scope>NUCLEOTIDE SEQUENCE [LARGE SCALE GENOMIC DNA]</scope>
    <source>
        <strain evidence="1 2">SK60</strain>
    </source>
</reference>
<keyword evidence="2" id="KW-1185">Reference proteome</keyword>
<evidence type="ECO:0000313" key="1">
    <source>
        <dbReference type="EMBL" id="MBW5480790.1"/>
    </source>
</evidence>
<dbReference type="Proteomes" id="UP000812013">
    <property type="component" value="Unassembled WGS sequence"/>
</dbReference>
<evidence type="ECO:0008006" key="3">
    <source>
        <dbReference type="Google" id="ProtNLM"/>
    </source>
</evidence>
<protein>
    <recommendedName>
        <fullName evidence="3">HhH-GPD domain-containing protein</fullName>
    </recommendedName>
</protein>
<dbReference type="InterPro" id="IPR011257">
    <property type="entry name" value="DNA_glycosylase"/>
</dbReference>
<dbReference type="Gene3D" id="1.10.600.10">
    <property type="entry name" value="Farnesyl Diphosphate Synthase"/>
    <property type="match status" value="1"/>
</dbReference>
<dbReference type="InterPro" id="IPR008949">
    <property type="entry name" value="Isoprenoid_synthase_dom_sf"/>
</dbReference>
<name>A0ABS6YZ80_9ACTN</name>
<organism evidence="1 2">
    <name type="scientific">Streptomyces bambusae</name>
    <dbReference type="NCBI Taxonomy" id="1550616"/>
    <lineage>
        <taxon>Bacteria</taxon>
        <taxon>Bacillati</taxon>
        <taxon>Actinomycetota</taxon>
        <taxon>Actinomycetes</taxon>
        <taxon>Kitasatosporales</taxon>
        <taxon>Streptomycetaceae</taxon>
        <taxon>Streptomyces</taxon>
    </lineage>
</organism>
<dbReference type="Pfam" id="PF19086">
    <property type="entry name" value="Terpene_syn_C_2"/>
    <property type="match status" value="1"/>
</dbReference>
<comment type="caution">
    <text evidence="1">The sequence shown here is derived from an EMBL/GenBank/DDBJ whole genome shotgun (WGS) entry which is preliminary data.</text>
</comment>